<evidence type="ECO:0000313" key="2">
    <source>
        <dbReference type="EMBL" id="KAK2170879.1"/>
    </source>
</evidence>
<sequence>MATDDNTMVVSTPADAMILSTPVDTFQADDVASKPVISMLTPQRQVVPPSNTHLANTQKRGRAQDNYHDLVTEEREK</sequence>
<proteinExistence type="predicted"/>
<evidence type="ECO:0000256" key="1">
    <source>
        <dbReference type="SAM" id="MobiDB-lite"/>
    </source>
</evidence>
<feature type="compositionally biased region" description="Polar residues" evidence="1">
    <location>
        <begin position="47"/>
        <end position="58"/>
    </location>
</feature>
<protein>
    <submittedName>
        <fullName evidence="2">Uncharacterized protein</fullName>
    </submittedName>
</protein>
<feature type="region of interest" description="Disordered" evidence="1">
    <location>
        <begin position="47"/>
        <end position="77"/>
    </location>
</feature>
<name>A0AAD9KGP3_RIDPI</name>
<dbReference type="Proteomes" id="UP001209878">
    <property type="component" value="Unassembled WGS sequence"/>
</dbReference>
<reference evidence="2" key="1">
    <citation type="journal article" date="2023" name="Mol. Biol. Evol.">
        <title>Third-Generation Sequencing Reveals the Adaptive Role of the Epigenome in Three Deep-Sea Polychaetes.</title>
        <authorList>
            <person name="Perez M."/>
            <person name="Aroh O."/>
            <person name="Sun Y."/>
            <person name="Lan Y."/>
            <person name="Juniper S.K."/>
            <person name="Young C.R."/>
            <person name="Angers B."/>
            <person name="Qian P.Y."/>
        </authorList>
    </citation>
    <scope>NUCLEOTIDE SEQUENCE</scope>
    <source>
        <strain evidence="2">R07B-5</strain>
    </source>
</reference>
<organism evidence="2 3">
    <name type="scientific">Ridgeia piscesae</name>
    <name type="common">Tubeworm</name>
    <dbReference type="NCBI Taxonomy" id="27915"/>
    <lineage>
        <taxon>Eukaryota</taxon>
        <taxon>Metazoa</taxon>
        <taxon>Spiralia</taxon>
        <taxon>Lophotrochozoa</taxon>
        <taxon>Annelida</taxon>
        <taxon>Polychaeta</taxon>
        <taxon>Sedentaria</taxon>
        <taxon>Canalipalpata</taxon>
        <taxon>Sabellida</taxon>
        <taxon>Siboglinidae</taxon>
        <taxon>Ridgeia</taxon>
    </lineage>
</organism>
<feature type="compositionally biased region" description="Basic and acidic residues" evidence="1">
    <location>
        <begin position="62"/>
        <end position="77"/>
    </location>
</feature>
<dbReference type="AlphaFoldDB" id="A0AAD9KGP3"/>
<keyword evidence="3" id="KW-1185">Reference proteome</keyword>
<accession>A0AAD9KGP3</accession>
<evidence type="ECO:0000313" key="3">
    <source>
        <dbReference type="Proteomes" id="UP001209878"/>
    </source>
</evidence>
<gene>
    <name evidence="2" type="ORF">NP493_1127g01068</name>
</gene>
<comment type="caution">
    <text evidence="2">The sequence shown here is derived from an EMBL/GenBank/DDBJ whole genome shotgun (WGS) entry which is preliminary data.</text>
</comment>
<dbReference type="EMBL" id="JAODUO010001128">
    <property type="protein sequence ID" value="KAK2170879.1"/>
    <property type="molecule type" value="Genomic_DNA"/>
</dbReference>